<dbReference type="InterPro" id="IPR013517">
    <property type="entry name" value="FG-GAP"/>
</dbReference>
<evidence type="ECO:0000259" key="5">
    <source>
        <dbReference type="Pfam" id="PF07593"/>
    </source>
</evidence>
<keyword evidence="4" id="KW-0812">Transmembrane</keyword>
<keyword evidence="4" id="KW-1133">Transmembrane helix</keyword>
<dbReference type="InterPro" id="IPR027039">
    <property type="entry name" value="Crtac1"/>
</dbReference>
<evidence type="ECO:0000313" key="7">
    <source>
        <dbReference type="Proteomes" id="UP000320722"/>
    </source>
</evidence>
<evidence type="ECO:0000313" key="6">
    <source>
        <dbReference type="EMBL" id="QDU03969.1"/>
    </source>
</evidence>
<feature type="repeat" description="TPR" evidence="2">
    <location>
        <begin position="272"/>
        <end position="305"/>
    </location>
</feature>
<dbReference type="EMBL" id="CP036347">
    <property type="protein sequence ID" value="QDU03969.1"/>
    <property type="molecule type" value="Genomic_DNA"/>
</dbReference>
<dbReference type="PANTHER" id="PTHR16026">
    <property type="entry name" value="CARTILAGE ACIDIC PROTEIN 1"/>
    <property type="match status" value="1"/>
</dbReference>
<dbReference type="InterPro" id="IPR011990">
    <property type="entry name" value="TPR-like_helical_dom_sf"/>
</dbReference>
<dbReference type="Gene3D" id="1.25.40.10">
    <property type="entry name" value="Tetratricopeptide repeat domain"/>
    <property type="match status" value="1"/>
</dbReference>
<protein>
    <submittedName>
        <fullName evidence="6">ASPIC and UnbV</fullName>
    </submittedName>
</protein>
<feature type="domain" description="ASPIC/UnbV" evidence="5">
    <location>
        <begin position="897"/>
        <end position="963"/>
    </location>
</feature>
<dbReference type="SMART" id="SM00028">
    <property type="entry name" value="TPR"/>
    <property type="match status" value="4"/>
</dbReference>
<dbReference type="Gene3D" id="2.130.10.130">
    <property type="entry name" value="Integrin alpha, N-terminal"/>
    <property type="match status" value="2"/>
</dbReference>
<proteinExistence type="predicted"/>
<dbReference type="Pfam" id="PF13517">
    <property type="entry name" value="FG-GAP_3"/>
    <property type="match status" value="2"/>
</dbReference>
<dbReference type="PROSITE" id="PS50005">
    <property type="entry name" value="TPR"/>
    <property type="match status" value="1"/>
</dbReference>
<dbReference type="Pfam" id="PF13432">
    <property type="entry name" value="TPR_16"/>
    <property type="match status" value="3"/>
</dbReference>
<dbReference type="Proteomes" id="UP000320722">
    <property type="component" value="Chromosome"/>
</dbReference>
<dbReference type="Pfam" id="PF07593">
    <property type="entry name" value="UnbV_ASPIC"/>
    <property type="match status" value="1"/>
</dbReference>
<keyword evidence="4" id="KW-0472">Membrane</keyword>
<sequence length="979" mass="108946">MALKRHNELLRLTVVLLVLITIGLALWFAGVFEPDPSAQLKRGAHAFREQQYAEAKRELLPVLESPSHADDAAMLLAEIAIKEGDFQAAIQYYDRVPDNQSRDCFQARTRSGEYYLFQLKQLSLALDQFERAYQFFPDDGLILERLSFIYGLSTQTWKAVPIRIKLLQQKELNPVALYLLSMSDRSLENPQLFADYEQAAPHDPLVQLMLARLDVDEQKYAAAQQRLLKLIQTQPDLSQAQVLLGQTLLKLGSTDAFQKWQSELPEPVREHPEIWSVEGQWYQQQGDQQAAIHCFAQTLKRDATNPTACYQLGQLLKQTGDPQAAEQLLEYSRKLQTYEGLVKVVYGDKELPAAEKTVQLARELGLVWEAYGWSRAALLLDPYLSWAKQTIDELQEELKELPLVRTDPRLNPIRDLSLPESSKTTPDMAAQNSGKETAKTDSQIAFADVTTDAGIDFQYFNGHPWPETQHKMYEFTGGGVGVLDLNGDGWPDLYLTQGTRWPVDERATEFLDRIYLNQGDGTFYDVTAQTGIQENGFSQGVTIGDLNQDGFDDVYIGNIGLNRLYLNNGDGTFSEVEEARGSADDWTTSCLMADLNGDAAPEIYAVNYLSGADVFDRVCQNADGSSRSCMPLNFPAAQDQLYLNSKDGTLKNVTADSGIEVPAGKGLGIIAADFTGNGYPSLFIANDAVANFFFVNQGSEKLHFTEQALLSGLALNAQGRTEACMGIAAGDADADGLLDLFITNYYRETNTLYRQIGPDEFVDETQSANLAESSLYLLGFGTQFLDADLDGLQDLVIVNGHVEDLRQSETPWQMRPQFLKNQGQGRFEELKADELGAFFQKPRLGRGMARLDWNRDGRAEVAVSSLDQPLVLLENRTKDTGNRLVVGLTGTESNRDAIGTTVRLKAGGQSLMRQLTAGDGYQASNERLLVFGLGPDQRVSELEVSWPSGLKQRFIGIAANQELHLIEGQAEPFQIRSFE</sequence>
<feature type="transmembrane region" description="Helical" evidence="4">
    <location>
        <begin position="12"/>
        <end position="32"/>
    </location>
</feature>
<dbReference type="InterPro" id="IPR019734">
    <property type="entry name" value="TPR_rpt"/>
</dbReference>
<gene>
    <name evidence="6" type="ORF">V6x_36930</name>
</gene>
<dbReference type="SUPFAM" id="SSF69318">
    <property type="entry name" value="Integrin alpha N-terminal domain"/>
    <property type="match status" value="1"/>
</dbReference>
<accession>A0A517WFE1</accession>
<keyword evidence="1" id="KW-0732">Signal</keyword>
<feature type="compositionally biased region" description="Polar residues" evidence="3">
    <location>
        <begin position="419"/>
        <end position="440"/>
    </location>
</feature>
<evidence type="ECO:0000256" key="2">
    <source>
        <dbReference type="PROSITE-ProRule" id="PRU00339"/>
    </source>
</evidence>
<dbReference type="AlphaFoldDB" id="A0A517WFE1"/>
<dbReference type="InterPro" id="IPR028994">
    <property type="entry name" value="Integrin_alpha_N"/>
</dbReference>
<dbReference type="InterPro" id="IPR011519">
    <property type="entry name" value="UnbV_ASPIC"/>
</dbReference>
<evidence type="ECO:0000256" key="1">
    <source>
        <dbReference type="ARBA" id="ARBA00022729"/>
    </source>
</evidence>
<evidence type="ECO:0000256" key="3">
    <source>
        <dbReference type="SAM" id="MobiDB-lite"/>
    </source>
</evidence>
<reference evidence="6 7" key="1">
    <citation type="submission" date="2019-02" db="EMBL/GenBank/DDBJ databases">
        <title>Deep-cultivation of Planctomycetes and their phenomic and genomic characterization uncovers novel biology.</title>
        <authorList>
            <person name="Wiegand S."/>
            <person name="Jogler M."/>
            <person name="Boedeker C."/>
            <person name="Pinto D."/>
            <person name="Vollmers J."/>
            <person name="Rivas-Marin E."/>
            <person name="Kohn T."/>
            <person name="Peeters S.H."/>
            <person name="Heuer A."/>
            <person name="Rast P."/>
            <person name="Oberbeckmann S."/>
            <person name="Bunk B."/>
            <person name="Jeske O."/>
            <person name="Meyerdierks A."/>
            <person name="Storesund J.E."/>
            <person name="Kallscheuer N."/>
            <person name="Luecker S."/>
            <person name="Lage O.M."/>
            <person name="Pohl T."/>
            <person name="Merkel B.J."/>
            <person name="Hornburger P."/>
            <person name="Mueller R.-W."/>
            <person name="Bruemmer F."/>
            <person name="Labrenz M."/>
            <person name="Spormann A.M."/>
            <person name="Op den Camp H."/>
            <person name="Overmann J."/>
            <person name="Amann R."/>
            <person name="Jetten M.S.M."/>
            <person name="Mascher T."/>
            <person name="Medema M.H."/>
            <person name="Devos D.P."/>
            <person name="Kaster A.-K."/>
            <person name="Ovreas L."/>
            <person name="Rohde M."/>
            <person name="Galperin M.Y."/>
            <person name="Jogler C."/>
        </authorList>
    </citation>
    <scope>NUCLEOTIDE SEQUENCE [LARGE SCALE GENOMIC DNA]</scope>
    <source>
        <strain evidence="6 7">V6</strain>
    </source>
</reference>
<evidence type="ECO:0000256" key="4">
    <source>
        <dbReference type="SAM" id="Phobius"/>
    </source>
</evidence>
<keyword evidence="2" id="KW-0802">TPR repeat</keyword>
<dbReference type="SUPFAM" id="SSF48452">
    <property type="entry name" value="TPR-like"/>
    <property type="match status" value="2"/>
</dbReference>
<dbReference type="PANTHER" id="PTHR16026:SF0">
    <property type="entry name" value="CARTILAGE ACIDIC PROTEIN 1"/>
    <property type="match status" value="1"/>
</dbReference>
<organism evidence="6 7">
    <name type="scientific">Gimesia chilikensis</name>
    <dbReference type="NCBI Taxonomy" id="2605989"/>
    <lineage>
        <taxon>Bacteria</taxon>
        <taxon>Pseudomonadati</taxon>
        <taxon>Planctomycetota</taxon>
        <taxon>Planctomycetia</taxon>
        <taxon>Planctomycetales</taxon>
        <taxon>Planctomycetaceae</taxon>
        <taxon>Gimesia</taxon>
    </lineage>
</organism>
<name>A0A517WFE1_9PLAN</name>
<feature type="region of interest" description="Disordered" evidence="3">
    <location>
        <begin position="412"/>
        <end position="440"/>
    </location>
</feature>